<gene>
    <name evidence="6" type="ORF">TAV2_LOCUS8589</name>
</gene>
<name>A0AAU9RWN0_THLAR</name>
<dbReference type="SUPFAM" id="SSF53335">
    <property type="entry name" value="S-adenosyl-L-methionine-dependent methyltransferases"/>
    <property type="match status" value="1"/>
</dbReference>
<keyword evidence="5" id="KW-0460">Magnesium</keyword>
<dbReference type="GO" id="GO:0046872">
    <property type="term" value="F:metal ion binding"/>
    <property type="evidence" value="ECO:0007669"/>
    <property type="project" value="UniProtKB-KW"/>
</dbReference>
<dbReference type="PANTHER" id="PTHR31009">
    <property type="entry name" value="S-ADENOSYL-L-METHIONINE:CARBOXYL METHYLTRANSFERASE FAMILY PROTEIN"/>
    <property type="match status" value="1"/>
</dbReference>
<dbReference type="Proteomes" id="UP000836841">
    <property type="component" value="Unassembled WGS sequence"/>
</dbReference>
<sequence>MIVPEKLENKGNIYIAWTSPPEVSRSEEIVAGGHMILTILGRSIVDLSRKEKSCFWELLAKSLLQLVPKGLVKEEDVDSFNLPFYSPYEDEVKAIIEKEGSFNLERLEVFENNWDAKDKDDPNSAFNRHRIGAKTANSLRAATESILGSHFGASILDEVFANFAKLVDDDPNAENSQYLNIVISLSKK</sequence>
<dbReference type="Pfam" id="PF03492">
    <property type="entry name" value="Methyltransf_7"/>
    <property type="match status" value="1"/>
</dbReference>
<dbReference type="GO" id="GO:0008168">
    <property type="term" value="F:methyltransferase activity"/>
    <property type="evidence" value="ECO:0007669"/>
    <property type="project" value="UniProtKB-KW"/>
</dbReference>
<protein>
    <recommendedName>
        <fullName evidence="8">SAM dependent carboxyl methyltransferase</fullName>
    </recommendedName>
</protein>
<proteinExistence type="predicted"/>
<keyword evidence="1" id="KW-0489">Methyltransferase</keyword>
<dbReference type="AlphaFoldDB" id="A0AAU9RWN0"/>
<comment type="caution">
    <text evidence="6">The sequence shown here is derived from an EMBL/GenBank/DDBJ whole genome shotgun (WGS) entry which is preliminary data.</text>
</comment>
<evidence type="ECO:0000256" key="2">
    <source>
        <dbReference type="ARBA" id="ARBA00022679"/>
    </source>
</evidence>
<evidence type="ECO:0000256" key="3">
    <source>
        <dbReference type="ARBA" id="ARBA00022691"/>
    </source>
</evidence>
<evidence type="ECO:0000256" key="5">
    <source>
        <dbReference type="ARBA" id="ARBA00022842"/>
    </source>
</evidence>
<keyword evidence="2" id="KW-0808">Transferase</keyword>
<keyword evidence="7" id="KW-1185">Reference proteome</keyword>
<keyword evidence="3" id="KW-0949">S-adenosyl-L-methionine</keyword>
<accession>A0AAU9RWN0</accession>
<dbReference type="GO" id="GO:0032259">
    <property type="term" value="P:methylation"/>
    <property type="evidence" value="ECO:0007669"/>
    <property type="project" value="UniProtKB-KW"/>
</dbReference>
<dbReference type="Gene3D" id="1.10.1200.270">
    <property type="entry name" value="Methyltransferase, alpha-helical capping domain"/>
    <property type="match status" value="2"/>
</dbReference>
<dbReference type="InterPro" id="IPR042086">
    <property type="entry name" value="MeTrfase_capping"/>
</dbReference>
<evidence type="ECO:0000313" key="7">
    <source>
        <dbReference type="Proteomes" id="UP000836841"/>
    </source>
</evidence>
<organism evidence="6 7">
    <name type="scientific">Thlaspi arvense</name>
    <name type="common">Field penny-cress</name>
    <dbReference type="NCBI Taxonomy" id="13288"/>
    <lineage>
        <taxon>Eukaryota</taxon>
        <taxon>Viridiplantae</taxon>
        <taxon>Streptophyta</taxon>
        <taxon>Embryophyta</taxon>
        <taxon>Tracheophyta</taxon>
        <taxon>Spermatophyta</taxon>
        <taxon>Magnoliopsida</taxon>
        <taxon>eudicotyledons</taxon>
        <taxon>Gunneridae</taxon>
        <taxon>Pentapetalae</taxon>
        <taxon>rosids</taxon>
        <taxon>malvids</taxon>
        <taxon>Brassicales</taxon>
        <taxon>Brassicaceae</taxon>
        <taxon>Thlaspideae</taxon>
        <taxon>Thlaspi</taxon>
    </lineage>
</organism>
<dbReference type="InterPro" id="IPR029063">
    <property type="entry name" value="SAM-dependent_MTases_sf"/>
</dbReference>
<keyword evidence="4" id="KW-0479">Metal-binding</keyword>
<reference evidence="6 7" key="1">
    <citation type="submission" date="2022-03" db="EMBL/GenBank/DDBJ databases">
        <authorList>
            <person name="Nunn A."/>
            <person name="Chopra R."/>
            <person name="Nunn A."/>
            <person name="Contreras Garrido A."/>
        </authorList>
    </citation>
    <scope>NUCLEOTIDE SEQUENCE [LARGE SCALE GENOMIC DNA]</scope>
</reference>
<evidence type="ECO:0008006" key="8">
    <source>
        <dbReference type="Google" id="ProtNLM"/>
    </source>
</evidence>
<evidence type="ECO:0000256" key="4">
    <source>
        <dbReference type="ARBA" id="ARBA00022723"/>
    </source>
</evidence>
<evidence type="ECO:0000313" key="6">
    <source>
        <dbReference type="EMBL" id="CAH2050610.1"/>
    </source>
</evidence>
<evidence type="ECO:0000256" key="1">
    <source>
        <dbReference type="ARBA" id="ARBA00022603"/>
    </source>
</evidence>
<dbReference type="EMBL" id="CAJVSB020000411">
    <property type="protein sequence ID" value="CAH2050610.1"/>
    <property type="molecule type" value="Genomic_DNA"/>
</dbReference>
<dbReference type="InterPro" id="IPR005299">
    <property type="entry name" value="MeTrfase_7"/>
</dbReference>